<evidence type="ECO:0000259" key="6">
    <source>
        <dbReference type="SMART" id="SM00752"/>
    </source>
</evidence>
<feature type="transmembrane region" description="Helical" evidence="5">
    <location>
        <begin position="263"/>
        <end position="294"/>
    </location>
</feature>
<feature type="transmembrane region" description="Helical" evidence="5">
    <location>
        <begin position="173"/>
        <end position="192"/>
    </location>
</feature>
<evidence type="ECO:0000256" key="5">
    <source>
        <dbReference type="SAM" id="Phobius"/>
    </source>
</evidence>
<accession>A0A382NIQ7</accession>
<feature type="transmembrane region" description="Helical" evidence="5">
    <location>
        <begin position="70"/>
        <end position="92"/>
    </location>
</feature>
<dbReference type="InterPro" id="IPR011020">
    <property type="entry name" value="HTTM-like"/>
</dbReference>
<keyword evidence="2 5" id="KW-0812">Transmembrane</keyword>
<keyword evidence="4 5" id="KW-0472">Membrane</keyword>
<dbReference type="InterPro" id="IPR052964">
    <property type="entry name" value="Sporulation_signal_mat"/>
</dbReference>
<dbReference type="PANTHER" id="PTHR39535:SF2">
    <property type="entry name" value="HTTM DOMAIN-CONTAINING PROTEIN"/>
    <property type="match status" value="1"/>
</dbReference>
<evidence type="ECO:0000256" key="2">
    <source>
        <dbReference type="ARBA" id="ARBA00022692"/>
    </source>
</evidence>
<dbReference type="Pfam" id="PF05090">
    <property type="entry name" value="HTTM"/>
    <property type="match status" value="1"/>
</dbReference>
<sequence length="295" mass="33760">MLLFKKILKNWLYVDTRTLALFRIVFGVVGLLDVLRRFPLIDVFYSDAGMNFRRQVTSKYSIKYFTLLEYVQGTAGVHLFFILAAICFFFLIIGYHTRIFQFLSAIGLISIHNAAVILENGGDMVFNNYLIWTLFLPLGTSWSVDSIRKSLKKQPEYDSNDLNQPKHTESTQIFHFAYLACLVQLSLIYFYTSINKTGAMWSDGTAVYYMYQLETFLTPVGEWIVQFIGLGLSSLMTLSTLPAQIYASFAILCPVLQPWLRRIALVIFIGFHGILAISVHIGLFSWVMLAVLIFL</sequence>
<gene>
    <name evidence="7" type="ORF">METZ01_LOCUS313049</name>
</gene>
<dbReference type="PANTHER" id="PTHR39535">
    <property type="entry name" value="SPORULATION-DELAYING PROTEIN SDPB"/>
    <property type="match status" value="1"/>
</dbReference>
<comment type="subcellular location">
    <subcellularLocation>
        <location evidence="1">Endomembrane system</location>
        <topology evidence="1">Multi-pass membrane protein</topology>
    </subcellularLocation>
</comment>
<dbReference type="GO" id="GO:0012505">
    <property type="term" value="C:endomembrane system"/>
    <property type="evidence" value="ECO:0007669"/>
    <property type="project" value="UniProtKB-SubCell"/>
</dbReference>
<evidence type="ECO:0000256" key="3">
    <source>
        <dbReference type="ARBA" id="ARBA00022989"/>
    </source>
</evidence>
<dbReference type="AlphaFoldDB" id="A0A382NIQ7"/>
<feature type="non-terminal residue" evidence="7">
    <location>
        <position position="295"/>
    </location>
</feature>
<feature type="transmembrane region" description="Helical" evidence="5">
    <location>
        <begin position="223"/>
        <end position="256"/>
    </location>
</feature>
<feature type="domain" description="HTTM-like" evidence="6">
    <location>
        <begin position="11"/>
        <end position="295"/>
    </location>
</feature>
<proteinExistence type="predicted"/>
<keyword evidence="3 5" id="KW-1133">Transmembrane helix</keyword>
<evidence type="ECO:0000256" key="1">
    <source>
        <dbReference type="ARBA" id="ARBA00004127"/>
    </source>
</evidence>
<feature type="transmembrane region" description="Helical" evidence="5">
    <location>
        <begin position="99"/>
        <end position="118"/>
    </location>
</feature>
<name>A0A382NIQ7_9ZZZZ</name>
<organism evidence="7">
    <name type="scientific">marine metagenome</name>
    <dbReference type="NCBI Taxonomy" id="408172"/>
    <lineage>
        <taxon>unclassified sequences</taxon>
        <taxon>metagenomes</taxon>
        <taxon>ecological metagenomes</taxon>
    </lineage>
</organism>
<dbReference type="InterPro" id="IPR053934">
    <property type="entry name" value="HTTM_dom"/>
</dbReference>
<reference evidence="7" key="1">
    <citation type="submission" date="2018-05" db="EMBL/GenBank/DDBJ databases">
        <authorList>
            <person name="Lanie J.A."/>
            <person name="Ng W.-L."/>
            <person name="Kazmierczak K.M."/>
            <person name="Andrzejewski T.M."/>
            <person name="Davidsen T.M."/>
            <person name="Wayne K.J."/>
            <person name="Tettelin H."/>
            <person name="Glass J.I."/>
            <person name="Rusch D."/>
            <person name="Podicherti R."/>
            <person name="Tsui H.-C.T."/>
            <person name="Winkler M.E."/>
        </authorList>
    </citation>
    <scope>NUCLEOTIDE SEQUENCE</scope>
</reference>
<dbReference type="EMBL" id="UINC01100267">
    <property type="protein sequence ID" value="SVC60195.1"/>
    <property type="molecule type" value="Genomic_DNA"/>
</dbReference>
<feature type="transmembrane region" description="Helical" evidence="5">
    <location>
        <begin position="12"/>
        <end position="32"/>
    </location>
</feature>
<protein>
    <recommendedName>
        <fullName evidence="6">HTTM-like domain-containing protein</fullName>
    </recommendedName>
</protein>
<evidence type="ECO:0000313" key="7">
    <source>
        <dbReference type="EMBL" id="SVC60195.1"/>
    </source>
</evidence>
<dbReference type="SMART" id="SM00752">
    <property type="entry name" value="HTTM"/>
    <property type="match status" value="1"/>
</dbReference>
<evidence type="ECO:0000256" key="4">
    <source>
        <dbReference type="ARBA" id="ARBA00023136"/>
    </source>
</evidence>